<dbReference type="EMBL" id="CP042467">
    <property type="protein sequence ID" value="QED26961.1"/>
    <property type="molecule type" value="Genomic_DNA"/>
</dbReference>
<accession>A0A5B8XNZ1</accession>
<reference evidence="1 2" key="1">
    <citation type="submission" date="2019-08" db="EMBL/GenBank/DDBJ databases">
        <authorList>
            <person name="Liang Q."/>
        </authorList>
    </citation>
    <scope>NUCLEOTIDE SEQUENCE [LARGE SCALE GENOMIC DNA]</scope>
    <source>
        <strain evidence="1 2">V1718</strain>
    </source>
</reference>
<evidence type="ECO:0000313" key="2">
    <source>
        <dbReference type="Proteomes" id="UP000321595"/>
    </source>
</evidence>
<protein>
    <submittedName>
        <fullName evidence="1">Uncharacterized protein</fullName>
    </submittedName>
</protein>
<gene>
    <name evidence="1" type="ORF">FRD01_06835</name>
</gene>
<dbReference type="RefSeq" id="WP_146958646.1">
    <property type="nucleotide sequence ID" value="NZ_CP042467.1"/>
</dbReference>
<evidence type="ECO:0000313" key="1">
    <source>
        <dbReference type="EMBL" id="QED26961.1"/>
    </source>
</evidence>
<dbReference type="AlphaFoldDB" id="A0A5B8XNZ1"/>
<dbReference type="Proteomes" id="UP000321595">
    <property type="component" value="Chromosome"/>
</dbReference>
<dbReference type="OrthoDB" id="1490466at2"/>
<dbReference type="KEGG" id="bbae:FRD01_06835"/>
<keyword evidence="2" id="KW-1185">Reference proteome</keyword>
<organism evidence="1 2">
    <name type="scientific">Microvenator marinus</name>
    <dbReference type="NCBI Taxonomy" id="2600177"/>
    <lineage>
        <taxon>Bacteria</taxon>
        <taxon>Deltaproteobacteria</taxon>
        <taxon>Bradymonadales</taxon>
        <taxon>Microvenatoraceae</taxon>
        <taxon>Microvenator</taxon>
    </lineage>
</organism>
<sequence length="294" mass="33941">MWISIEHRIEGGFLLSCSDHFPRTGALSFEFYRTRLSGEWLRFHRVFTRGKLATLIRLDDGCDWLYVGFDTFTSPLSPLKARHVEWCILNPETWLKEQLLAAGGIGPGVFSLTRVSGGEARCLAKEIALTQEPWFVAEAASLIPLRQSSDPEYGRVKWYRKLARSGNLPPVFLFRHDGLDSRLVFDGHDRLLAARLEGVFPHMWEISRVRVEDRSYPEEECTSIEANLAYELEKECRGKRRHEQVEAINQRLLELHSRQALIHRPTVRVIPGGLTTWCDDIDRLQLPNVFLRDE</sequence>
<proteinExistence type="predicted"/>
<name>A0A5B8XNZ1_9DELT</name>